<reference evidence="2" key="1">
    <citation type="submission" date="2022-11" db="UniProtKB">
        <authorList>
            <consortium name="WormBaseParasite"/>
        </authorList>
    </citation>
    <scope>IDENTIFICATION</scope>
</reference>
<accession>A0AC34FY28</accession>
<protein>
    <submittedName>
        <fullName evidence="2">Uncharacterized protein</fullName>
    </submittedName>
</protein>
<dbReference type="WBParaSite" id="ES5_v2.g22406.t1">
    <property type="protein sequence ID" value="ES5_v2.g22406.t1"/>
    <property type="gene ID" value="ES5_v2.g22406"/>
</dbReference>
<organism evidence="1 2">
    <name type="scientific">Panagrolaimus sp. ES5</name>
    <dbReference type="NCBI Taxonomy" id="591445"/>
    <lineage>
        <taxon>Eukaryota</taxon>
        <taxon>Metazoa</taxon>
        <taxon>Ecdysozoa</taxon>
        <taxon>Nematoda</taxon>
        <taxon>Chromadorea</taxon>
        <taxon>Rhabditida</taxon>
        <taxon>Tylenchina</taxon>
        <taxon>Panagrolaimomorpha</taxon>
        <taxon>Panagrolaimoidea</taxon>
        <taxon>Panagrolaimidae</taxon>
        <taxon>Panagrolaimus</taxon>
    </lineage>
</organism>
<proteinExistence type="predicted"/>
<evidence type="ECO:0000313" key="2">
    <source>
        <dbReference type="WBParaSite" id="ES5_v2.g22406.t1"/>
    </source>
</evidence>
<name>A0AC34FY28_9BILA</name>
<dbReference type="Proteomes" id="UP000887579">
    <property type="component" value="Unplaced"/>
</dbReference>
<evidence type="ECO:0000313" key="1">
    <source>
        <dbReference type="Proteomes" id="UP000887579"/>
    </source>
</evidence>
<sequence>IQQLVVAGDNQQAVPKITSHQSASPLHQPASGGNHQNSEIVPASSPAINPTPQDNVQQQPSIEQNTLPSQQVSTGKKVATPSQENGNLILQEKQQQPQTSPQPQEGQAAGNQKNDEIVSPLSPAVNPTPRVVQQQPHQQPTPQNPLSIPQQNSENLAPSLVGNPAPQDNVQQQPPQQPTPQNPFPMHQQNVAAPSVNNFIFFGSQDIRAVLYSILVNQAHANN</sequence>